<feature type="domain" description="Helicase ATP-binding" evidence="4">
    <location>
        <begin position="40"/>
        <end position="280"/>
    </location>
</feature>
<reference evidence="5 6" key="1">
    <citation type="submission" date="2016-10" db="EMBL/GenBank/DDBJ databases">
        <title>Comparative genomics between deep and shallow subseafloor isolates.</title>
        <authorList>
            <person name="Ishii S."/>
            <person name="Miller J.R."/>
            <person name="Sutton G."/>
            <person name="Suzuki S."/>
            <person name="Methe B."/>
            <person name="Inagaki F."/>
            <person name="Imachi H."/>
        </authorList>
    </citation>
    <scope>NUCLEOTIDE SEQUENCE [LARGE SCALE GENOMIC DNA]</scope>
    <source>
        <strain evidence="5 6">MO-MB1</strain>
    </source>
</reference>
<protein>
    <submittedName>
        <fullName evidence="5">DNA helicase</fullName>
    </submittedName>
</protein>
<evidence type="ECO:0000313" key="6">
    <source>
        <dbReference type="Proteomes" id="UP000232806"/>
    </source>
</evidence>
<dbReference type="PROSITE" id="PS51193">
    <property type="entry name" value="HELICASE_ATP_BIND_2"/>
    <property type="match status" value="1"/>
</dbReference>
<dbReference type="GeneID" id="35121974"/>
<dbReference type="PANTHER" id="PTHR11472">
    <property type="entry name" value="DNA REPAIR DEAD HELICASE RAD3/XP-D SUBFAMILY MEMBER"/>
    <property type="match status" value="1"/>
</dbReference>
<dbReference type="GO" id="GO:0005524">
    <property type="term" value="F:ATP binding"/>
    <property type="evidence" value="ECO:0007669"/>
    <property type="project" value="UniProtKB-KW"/>
</dbReference>
<name>A0A2H4VE21_9EURY</name>
<dbReference type="InterPro" id="IPR027417">
    <property type="entry name" value="P-loop_NTPase"/>
</dbReference>
<dbReference type="InterPro" id="IPR006935">
    <property type="entry name" value="Helicase/UvrB_N"/>
</dbReference>
<dbReference type="Proteomes" id="UP000232806">
    <property type="component" value="Chromosome"/>
</dbReference>
<dbReference type="InterPro" id="IPR014013">
    <property type="entry name" value="Helic_SF1/SF2_ATP-bd_DinG/Rad3"/>
</dbReference>
<dbReference type="Gene3D" id="3.40.50.300">
    <property type="entry name" value="P-loop containing nucleotide triphosphate hydrolases"/>
    <property type="match status" value="2"/>
</dbReference>
<evidence type="ECO:0000256" key="3">
    <source>
        <dbReference type="ARBA" id="ARBA00022840"/>
    </source>
</evidence>
<keyword evidence="2" id="KW-0378">Hydrolase</keyword>
<keyword evidence="1" id="KW-0547">Nucleotide-binding</keyword>
<accession>A0A2H4VE21</accession>
<dbReference type="RefSeq" id="WP_100906324.1">
    <property type="nucleotide sequence ID" value="NZ_CP017766.1"/>
</dbReference>
<dbReference type="Pfam" id="PF13307">
    <property type="entry name" value="Helicase_C_2"/>
    <property type="match status" value="1"/>
</dbReference>
<dbReference type="GO" id="GO:0016818">
    <property type="term" value="F:hydrolase activity, acting on acid anhydrides, in phosphorus-containing anhydrides"/>
    <property type="evidence" value="ECO:0007669"/>
    <property type="project" value="InterPro"/>
</dbReference>
<dbReference type="OrthoDB" id="76985at2157"/>
<dbReference type="SMART" id="SM00491">
    <property type="entry name" value="HELICc2"/>
    <property type="match status" value="1"/>
</dbReference>
<dbReference type="GO" id="GO:0003678">
    <property type="term" value="F:DNA helicase activity"/>
    <property type="evidence" value="ECO:0007669"/>
    <property type="project" value="TreeGrafter"/>
</dbReference>
<dbReference type="Pfam" id="PF04851">
    <property type="entry name" value="ResIII"/>
    <property type="match status" value="1"/>
</dbReference>
<evidence type="ECO:0000259" key="4">
    <source>
        <dbReference type="PROSITE" id="PS51193"/>
    </source>
</evidence>
<dbReference type="SUPFAM" id="SSF52540">
    <property type="entry name" value="P-loop containing nucleoside triphosphate hydrolases"/>
    <property type="match status" value="1"/>
</dbReference>
<evidence type="ECO:0000313" key="5">
    <source>
        <dbReference type="EMBL" id="AUB56345.1"/>
    </source>
</evidence>
<organism evidence="5 6">
    <name type="scientific">Methanobacterium subterraneum</name>
    <dbReference type="NCBI Taxonomy" id="59277"/>
    <lineage>
        <taxon>Archaea</taxon>
        <taxon>Methanobacteriati</taxon>
        <taxon>Methanobacteriota</taxon>
        <taxon>Methanomada group</taxon>
        <taxon>Methanobacteria</taxon>
        <taxon>Methanobacteriales</taxon>
        <taxon>Methanobacteriaceae</taxon>
        <taxon>Methanobacterium</taxon>
    </lineage>
</organism>
<dbReference type="AlphaFoldDB" id="A0A2H4VE21"/>
<dbReference type="PANTHER" id="PTHR11472:SF34">
    <property type="entry name" value="REGULATOR OF TELOMERE ELONGATION HELICASE 1"/>
    <property type="match status" value="1"/>
</dbReference>
<keyword evidence="3" id="KW-0067">ATP-binding</keyword>
<evidence type="ECO:0000256" key="2">
    <source>
        <dbReference type="ARBA" id="ARBA00022801"/>
    </source>
</evidence>
<dbReference type="GO" id="GO:0003677">
    <property type="term" value="F:DNA binding"/>
    <property type="evidence" value="ECO:0007669"/>
    <property type="project" value="InterPro"/>
</dbReference>
<proteinExistence type="predicted"/>
<gene>
    <name evidence="5" type="ORF">BK007_10180</name>
</gene>
<dbReference type="InterPro" id="IPR045028">
    <property type="entry name" value="DinG/Rad3-like"/>
</dbReference>
<keyword evidence="5" id="KW-0347">Helicase</keyword>
<dbReference type="EMBL" id="CP017766">
    <property type="protein sequence ID" value="AUB56345.1"/>
    <property type="molecule type" value="Genomic_DNA"/>
</dbReference>
<evidence type="ECO:0000256" key="1">
    <source>
        <dbReference type="ARBA" id="ARBA00022741"/>
    </source>
</evidence>
<sequence>MPLKCPECKETLKKGLIICPECGRRGVFVKDNNIDTYSALLENFPSGMTPRPQQETILKKIAQGVDEGYHYILLDAGTGIGKSAIAVTLANYFSSAYLVTITKQLQDQYHNDFKFQVLKGRNNFDCIEGMVFKDTTCDDGLCQTADLICDHGISSKGELHCFSDMRGQPFYYNSDDPCHYWLQKGRSVRSPITLMNYSSFFPEMNYMDHFGERVLAVFDEVHNMENQVMDQLSLELSNKMLKKDFEEYLERLREIDELDTIPQLSEEAFTEDVDFWRKHIVKYNDAYKSILKVPDVPLKKRKSVHRAINRLSMVENELEDHPTEWVIEANQKAKTVTFKPVEVSRFVQRYLLSHTDYCLLMSATILSKEHFCKWHGINPDDALYIQVKSPFKIENRPIYLETTGRMSSKYIDQSKPRSIPTLKKILDKHAEDKGLIHTHSHKLATYISENIQDPRVIIYSPHPNSRRAPKREVVIRKFVESEEPLVLVAPSVDEGVDFPDDLCRFQVIYKMPFPYLGDKQIMTRMKRDGYWYAYKTVASLVQAYGRGMRNEDDYCNTYILDQDIYGVLKERWRKCLYFIPEYFEEAIF</sequence>
<dbReference type="InterPro" id="IPR006555">
    <property type="entry name" value="ATP-dep_Helicase_C"/>
</dbReference>
<dbReference type="GO" id="GO:0006139">
    <property type="term" value="P:nucleobase-containing compound metabolic process"/>
    <property type="evidence" value="ECO:0007669"/>
    <property type="project" value="InterPro"/>
</dbReference>